<organism evidence="1 2">
    <name type="scientific">Mycolicibacterium farcinogenes</name>
    <name type="common">Mycobacterium farcinogenes</name>
    <dbReference type="NCBI Taxonomy" id="1802"/>
    <lineage>
        <taxon>Bacteria</taxon>
        <taxon>Bacillati</taxon>
        <taxon>Actinomycetota</taxon>
        <taxon>Actinomycetes</taxon>
        <taxon>Mycobacteriales</taxon>
        <taxon>Mycobacteriaceae</taxon>
        <taxon>Mycolicibacterium</taxon>
    </lineage>
</organism>
<reference evidence="1" key="1">
    <citation type="submission" date="2021-07" db="EMBL/GenBank/DDBJ databases">
        <title>Complete Genome Sequences of Mycobacterium farcinogenes Isolated from Clinical Specimens from Patients in Thailand.</title>
        <authorList>
            <person name="Sodsai P."/>
        </authorList>
    </citation>
    <scope>NUCLEOTIDE SEQUENCE</scope>
    <source>
        <strain evidence="1">BKK/CU-MFGFA-001</strain>
    </source>
</reference>
<dbReference type="Proteomes" id="UP000825598">
    <property type="component" value="Chromosome"/>
</dbReference>
<sequence length="52" mass="5673">MDAEDRQALVDEGFDPDDPQVVMAIDLVRWELSLLLTSPSDLSGLVDGNAGW</sequence>
<proteinExistence type="predicted"/>
<gene>
    <name evidence="1" type="ORF">K6L26_16670</name>
</gene>
<name>A0ACD1F9J4_MYCFR</name>
<dbReference type="EMBL" id="CP081673">
    <property type="protein sequence ID" value="QZH63724.1"/>
    <property type="molecule type" value="Genomic_DNA"/>
</dbReference>
<evidence type="ECO:0000313" key="1">
    <source>
        <dbReference type="EMBL" id="QZH63724.1"/>
    </source>
</evidence>
<accession>A0ACD1F9J4</accession>
<keyword evidence="2" id="KW-1185">Reference proteome</keyword>
<protein>
    <submittedName>
        <fullName evidence="1">Uncharacterized protein</fullName>
    </submittedName>
</protein>
<evidence type="ECO:0000313" key="2">
    <source>
        <dbReference type="Proteomes" id="UP000825598"/>
    </source>
</evidence>